<evidence type="ECO:0000313" key="1">
    <source>
        <dbReference type="EMBL" id="QJA51773.1"/>
    </source>
</evidence>
<gene>
    <name evidence="3" type="ORF">MM415A00210_0022</name>
    <name evidence="2" type="ORF">MM415B00644_0035</name>
    <name evidence="1" type="ORF">TM448A02292_0017</name>
    <name evidence="4" type="ORF">TM448B01220_0010</name>
</gene>
<protein>
    <submittedName>
        <fullName evidence="1">Uncharacterized protein</fullName>
    </submittedName>
</protein>
<organism evidence="1">
    <name type="scientific">viral metagenome</name>
    <dbReference type="NCBI Taxonomy" id="1070528"/>
    <lineage>
        <taxon>unclassified sequences</taxon>
        <taxon>metagenomes</taxon>
        <taxon>organismal metagenomes</taxon>
    </lineage>
</organism>
<proteinExistence type="predicted"/>
<evidence type="ECO:0000313" key="4">
    <source>
        <dbReference type="EMBL" id="QJH98153.1"/>
    </source>
</evidence>
<dbReference type="EMBL" id="MT144287">
    <property type="protein sequence ID" value="QJA51773.1"/>
    <property type="molecule type" value="Genomic_DNA"/>
</dbReference>
<name>A0A6H1ZV16_9ZZZZ</name>
<sequence>MHSSLYYIKLLRDPDKIDYLFRNGRGEFSIHSELSFEKHLKRNSEFYSKHPEMREKRHG</sequence>
<evidence type="ECO:0000313" key="3">
    <source>
        <dbReference type="EMBL" id="QJA84297.1"/>
    </source>
</evidence>
<dbReference type="EMBL" id="MT142527">
    <property type="protein sequence ID" value="QJA84297.1"/>
    <property type="molecule type" value="Genomic_DNA"/>
</dbReference>
<evidence type="ECO:0000313" key="2">
    <source>
        <dbReference type="EMBL" id="QJA63210.1"/>
    </source>
</evidence>
<reference evidence="1" key="1">
    <citation type="submission" date="2020-03" db="EMBL/GenBank/DDBJ databases">
        <title>The deep terrestrial virosphere.</title>
        <authorList>
            <person name="Holmfeldt K."/>
            <person name="Nilsson E."/>
            <person name="Simone D."/>
            <person name="Lopez-Fernandez M."/>
            <person name="Wu X."/>
            <person name="de Brujin I."/>
            <person name="Lundin D."/>
            <person name="Andersson A."/>
            <person name="Bertilsson S."/>
            <person name="Dopson M."/>
        </authorList>
    </citation>
    <scope>NUCLEOTIDE SEQUENCE</scope>
    <source>
        <strain evidence="3">MM415A00210</strain>
        <strain evidence="2">MM415B00644</strain>
        <strain evidence="1">TM448A02292</strain>
        <strain evidence="4">TM448B01220</strain>
    </source>
</reference>
<dbReference type="EMBL" id="MT141492">
    <property type="protein sequence ID" value="QJA63210.1"/>
    <property type="molecule type" value="Genomic_DNA"/>
</dbReference>
<dbReference type="AlphaFoldDB" id="A0A6H1ZV16"/>
<accession>A0A6H1ZV16</accession>
<dbReference type="EMBL" id="MT144719">
    <property type="protein sequence ID" value="QJH98153.1"/>
    <property type="molecule type" value="Genomic_DNA"/>
</dbReference>